<gene>
    <name evidence="13" type="ORF">CAEBREN_20705</name>
</gene>
<dbReference type="EMBL" id="GL379812">
    <property type="protein sequence ID" value="EGT44073.1"/>
    <property type="molecule type" value="Genomic_DNA"/>
</dbReference>
<evidence type="ECO:0008006" key="15">
    <source>
        <dbReference type="Google" id="ProtNLM"/>
    </source>
</evidence>
<feature type="domain" description="NR LBD" evidence="12">
    <location>
        <begin position="138"/>
        <end position="302"/>
    </location>
</feature>
<keyword evidence="9" id="KW-0675">Receptor</keyword>
<evidence type="ECO:0000256" key="10">
    <source>
        <dbReference type="ARBA" id="ARBA00023242"/>
    </source>
</evidence>
<sequence length="302" mass="34971">MTSEFPSSSSHFSSIPNTSSAECAVCGDQAWSYRHGAAACLGCTVFFRRAIANKTQCRCLKDNKCEILRVFRGACRYCRLQKCLRVGLQPESVNRNGATGIIDKKSHWKASAYENDTNLLKEFVAFQNDQHQRHFQYFADHKVDIAFRKNNRNCITSRRRAQALDISIMLKLGLEEATEFGNQLKPFKKLSEESKKSVLAEYFLAFLFIDQSLKTSKEPDQGMWLLQNESFMHRDYFFGLPEESSAETTVKNIQSRLHFTFVMELLNTVANPFWRLKIDETECVALKILMMLKRRFLLYLFE</sequence>
<evidence type="ECO:0000256" key="1">
    <source>
        <dbReference type="ARBA" id="ARBA00004123"/>
    </source>
</evidence>
<dbReference type="PROSITE" id="PS51030">
    <property type="entry name" value="NUCLEAR_REC_DBD_2"/>
    <property type="match status" value="1"/>
</dbReference>
<evidence type="ECO:0000256" key="9">
    <source>
        <dbReference type="ARBA" id="ARBA00023170"/>
    </source>
</evidence>
<dbReference type="AlphaFoldDB" id="G0MU54"/>
<dbReference type="InterPro" id="IPR001628">
    <property type="entry name" value="Znf_hrmn_rcpt"/>
</dbReference>
<keyword evidence="10" id="KW-0539">Nucleus</keyword>
<dbReference type="PRINTS" id="PR00047">
    <property type="entry name" value="STROIDFINGER"/>
</dbReference>
<reference evidence="14" key="1">
    <citation type="submission" date="2011-07" db="EMBL/GenBank/DDBJ databases">
        <authorList>
            <consortium name="Caenorhabditis brenneri Sequencing and Analysis Consortium"/>
            <person name="Wilson R.K."/>
        </authorList>
    </citation>
    <scope>NUCLEOTIDE SEQUENCE [LARGE SCALE GENOMIC DNA]</scope>
    <source>
        <strain evidence="14">PB2801</strain>
    </source>
</reference>
<dbReference type="Pfam" id="PF00105">
    <property type="entry name" value="zf-C4"/>
    <property type="match status" value="1"/>
</dbReference>
<dbReference type="InterPro" id="IPR035500">
    <property type="entry name" value="NHR-like_dom_sf"/>
</dbReference>
<dbReference type="GO" id="GO:0003700">
    <property type="term" value="F:DNA-binding transcription factor activity"/>
    <property type="evidence" value="ECO:0007669"/>
    <property type="project" value="InterPro"/>
</dbReference>
<evidence type="ECO:0000256" key="4">
    <source>
        <dbReference type="ARBA" id="ARBA00022771"/>
    </source>
</evidence>
<evidence type="ECO:0000259" key="12">
    <source>
        <dbReference type="PROSITE" id="PS51843"/>
    </source>
</evidence>
<evidence type="ECO:0000256" key="6">
    <source>
        <dbReference type="ARBA" id="ARBA00023015"/>
    </source>
</evidence>
<evidence type="ECO:0000256" key="2">
    <source>
        <dbReference type="ARBA" id="ARBA00005993"/>
    </source>
</evidence>
<dbReference type="HOGENOM" id="CLU_007368_0_0_1"/>
<keyword evidence="8" id="KW-0804">Transcription</keyword>
<dbReference type="InParanoid" id="G0MU54"/>
<name>G0MU54_CAEBE</name>
<dbReference type="PANTHER" id="PTHR46587">
    <property type="entry name" value="NUCLEAR HORMONE RECEPTOR FAMILY"/>
    <property type="match status" value="1"/>
</dbReference>
<accession>G0MU54</accession>
<feature type="domain" description="Nuclear receptor" evidence="11">
    <location>
        <begin position="20"/>
        <end position="95"/>
    </location>
</feature>
<protein>
    <recommendedName>
        <fullName evidence="15">Nuclear receptor domain-containing protein</fullName>
    </recommendedName>
</protein>
<comment type="similarity">
    <text evidence="2">Belongs to the nuclear hormone receptor family.</text>
</comment>
<dbReference type="Gene3D" id="3.30.50.10">
    <property type="entry name" value="Erythroid Transcription Factor GATA-1, subunit A"/>
    <property type="match status" value="1"/>
</dbReference>
<dbReference type="InterPro" id="IPR013088">
    <property type="entry name" value="Znf_NHR/GATA"/>
</dbReference>
<evidence type="ECO:0000256" key="3">
    <source>
        <dbReference type="ARBA" id="ARBA00022723"/>
    </source>
</evidence>
<evidence type="ECO:0000256" key="7">
    <source>
        <dbReference type="ARBA" id="ARBA00023125"/>
    </source>
</evidence>
<evidence type="ECO:0000313" key="13">
    <source>
        <dbReference type="EMBL" id="EGT44073.1"/>
    </source>
</evidence>
<keyword evidence="7" id="KW-0238">DNA-binding</keyword>
<dbReference type="SUPFAM" id="SSF57716">
    <property type="entry name" value="Glucocorticoid receptor-like (DNA-binding domain)"/>
    <property type="match status" value="1"/>
</dbReference>
<dbReference type="SMART" id="SM00399">
    <property type="entry name" value="ZnF_C4"/>
    <property type="match status" value="1"/>
</dbReference>
<comment type="subcellular location">
    <subcellularLocation>
        <location evidence="1">Nucleus</location>
    </subcellularLocation>
</comment>
<evidence type="ECO:0000313" key="14">
    <source>
        <dbReference type="Proteomes" id="UP000008068"/>
    </source>
</evidence>
<evidence type="ECO:0000256" key="8">
    <source>
        <dbReference type="ARBA" id="ARBA00023163"/>
    </source>
</evidence>
<keyword evidence="6" id="KW-0805">Transcription regulation</keyword>
<dbReference type="GO" id="GO:0005634">
    <property type="term" value="C:nucleus"/>
    <property type="evidence" value="ECO:0007669"/>
    <property type="project" value="UniProtKB-SubCell"/>
</dbReference>
<dbReference type="Proteomes" id="UP000008068">
    <property type="component" value="Unassembled WGS sequence"/>
</dbReference>
<dbReference type="PANTHER" id="PTHR46587:SF5">
    <property type="entry name" value="NUCLEAR HORMONE RECEPTOR FAMILY"/>
    <property type="match status" value="1"/>
</dbReference>
<dbReference type="InterPro" id="IPR049636">
    <property type="entry name" value="HNF4-like_DBD"/>
</dbReference>
<dbReference type="SUPFAM" id="SSF48508">
    <property type="entry name" value="Nuclear receptor ligand-binding domain"/>
    <property type="match status" value="1"/>
</dbReference>
<dbReference type="eggNOG" id="KOG3575">
    <property type="taxonomic scope" value="Eukaryota"/>
</dbReference>
<dbReference type="CDD" id="cd06960">
    <property type="entry name" value="NR_DBD_HNF4A"/>
    <property type="match status" value="1"/>
</dbReference>
<keyword evidence="4" id="KW-0863">Zinc-finger</keyword>
<dbReference type="GO" id="GO:0008270">
    <property type="term" value="F:zinc ion binding"/>
    <property type="evidence" value="ECO:0007669"/>
    <property type="project" value="UniProtKB-KW"/>
</dbReference>
<organism evidence="14">
    <name type="scientific">Caenorhabditis brenneri</name>
    <name type="common">Nematode worm</name>
    <dbReference type="NCBI Taxonomy" id="135651"/>
    <lineage>
        <taxon>Eukaryota</taxon>
        <taxon>Metazoa</taxon>
        <taxon>Ecdysozoa</taxon>
        <taxon>Nematoda</taxon>
        <taxon>Chromadorea</taxon>
        <taxon>Rhabditida</taxon>
        <taxon>Rhabditina</taxon>
        <taxon>Rhabditomorpha</taxon>
        <taxon>Rhabditoidea</taxon>
        <taxon>Rhabditidae</taxon>
        <taxon>Peloderinae</taxon>
        <taxon>Caenorhabditis</taxon>
    </lineage>
</organism>
<keyword evidence="14" id="KW-1185">Reference proteome</keyword>
<dbReference type="STRING" id="135651.G0MU54"/>
<proteinExistence type="inferred from homology"/>
<dbReference type="Gene3D" id="1.10.565.10">
    <property type="entry name" value="Retinoid X Receptor"/>
    <property type="match status" value="1"/>
</dbReference>
<dbReference type="OrthoDB" id="5772425at2759"/>
<dbReference type="InterPro" id="IPR000536">
    <property type="entry name" value="Nucl_hrmn_rcpt_lig-bd"/>
</dbReference>
<dbReference type="PROSITE" id="PS51843">
    <property type="entry name" value="NR_LBD"/>
    <property type="match status" value="1"/>
</dbReference>
<evidence type="ECO:0000259" key="11">
    <source>
        <dbReference type="PROSITE" id="PS51030"/>
    </source>
</evidence>
<evidence type="ECO:0000256" key="5">
    <source>
        <dbReference type="ARBA" id="ARBA00022833"/>
    </source>
</evidence>
<dbReference type="GO" id="GO:0000978">
    <property type="term" value="F:RNA polymerase II cis-regulatory region sequence-specific DNA binding"/>
    <property type="evidence" value="ECO:0007669"/>
    <property type="project" value="InterPro"/>
</dbReference>
<dbReference type="Pfam" id="PF00104">
    <property type="entry name" value="Hormone_recep"/>
    <property type="match status" value="1"/>
</dbReference>
<keyword evidence="5" id="KW-0862">Zinc</keyword>
<keyword evidence="3" id="KW-0479">Metal-binding</keyword>